<organism evidence="10 11">
    <name type="scientific">Phaseolus vulgaris</name>
    <name type="common">Kidney bean</name>
    <name type="synonym">French bean</name>
    <dbReference type="NCBI Taxonomy" id="3885"/>
    <lineage>
        <taxon>Eukaryota</taxon>
        <taxon>Viridiplantae</taxon>
        <taxon>Streptophyta</taxon>
        <taxon>Embryophyta</taxon>
        <taxon>Tracheophyta</taxon>
        <taxon>Spermatophyta</taxon>
        <taxon>Magnoliopsida</taxon>
        <taxon>eudicotyledons</taxon>
        <taxon>Gunneridae</taxon>
        <taxon>Pentapetalae</taxon>
        <taxon>rosids</taxon>
        <taxon>fabids</taxon>
        <taxon>Fabales</taxon>
        <taxon>Fabaceae</taxon>
        <taxon>Papilionoideae</taxon>
        <taxon>50 kb inversion clade</taxon>
        <taxon>NPAAA clade</taxon>
        <taxon>indigoferoid/millettioid clade</taxon>
        <taxon>Phaseoleae</taxon>
        <taxon>Phaseolus</taxon>
    </lineage>
</organism>
<name>V7B8F7_PHAVU</name>
<dbReference type="Pfam" id="PF00176">
    <property type="entry name" value="SNF2-rel_dom"/>
    <property type="match status" value="1"/>
</dbReference>
<dbReference type="eggNOG" id="KOG0390">
    <property type="taxonomic scope" value="Eukaryota"/>
</dbReference>
<dbReference type="PANTHER" id="PTHR45821">
    <property type="entry name" value="SNF2 DOMAIN-CONTAINING PROTEIN CLASSY 2-RELATED"/>
    <property type="match status" value="1"/>
</dbReference>
<evidence type="ECO:0000256" key="3">
    <source>
        <dbReference type="ARBA" id="ARBA00022801"/>
    </source>
</evidence>
<accession>V7B8F7</accession>
<dbReference type="GO" id="GO:0016787">
    <property type="term" value="F:hydrolase activity"/>
    <property type="evidence" value="ECO:0007669"/>
    <property type="project" value="UniProtKB-KW"/>
</dbReference>
<keyword evidence="6" id="KW-0539">Nucleus</keyword>
<feature type="compositionally biased region" description="Basic and acidic residues" evidence="7">
    <location>
        <begin position="451"/>
        <end position="460"/>
    </location>
</feature>
<evidence type="ECO:0000259" key="8">
    <source>
        <dbReference type="PROSITE" id="PS51192"/>
    </source>
</evidence>
<dbReference type="SMR" id="V7B8F7"/>
<keyword evidence="11" id="KW-1185">Reference proteome</keyword>
<dbReference type="GO" id="GO:0005524">
    <property type="term" value="F:ATP binding"/>
    <property type="evidence" value="ECO:0007669"/>
    <property type="project" value="UniProtKB-KW"/>
</dbReference>
<dbReference type="EMBL" id="CM002295">
    <property type="protein sequence ID" value="ESW12756.1"/>
    <property type="molecule type" value="Genomic_DNA"/>
</dbReference>
<dbReference type="InterPro" id="IPR038718">
    <property type="entry name" value="SNF2-like_sf"/>
</dbReference>
<dbReference type="InterPro" id="IPR001650">
    <property type="entry name" value="Helicase_C-like"/>
</dbReference>
<evidence type="ECO:0000256" key="1">
    <source>
        <dbReference type="ARBA" id="ARBA00004123"/>
    </source>
</evidence>
<dbReference type="GO" id="GO:0004386">
    <property type="term" value="F:helicase activity"/>
    <property type="evidence" value="ECO:0007669"/>
    <property type="project" value="UniProtKB-KW"/>
</dbReference>
<keyword evidence="2" id="KW-0547">Nucleotide-binding</keyword>
<dbReference type="OrthoDB" id="2020972at2759"/>
<feature type="domain" description="Helicase C-terminal" evidence="9">
    <location>
        <begin position="1016"/>
        <end position="1184"/>
    </location>
</feature>
<feature type="region of interest" description="Disordered" evidence="7">
    <location>
        <begin position="776"/>
        <end position="796"/>
    </location>
</feature>
<keyword evidence="4" id="KW-0347">Helicase</keyword>
<dbReference type="SUPFAM" id="SSF52540">
    <property type="entry name" value="P-loop containing nucleoside triphosphate hydrolases"/>
    <property type="match status" value="2"/>
</dbReference>
<dbReference type="PROSITE" id="PS51194">
    <property type="entry name" value="HELICASE_CTER"/>
    <property type="match status" value="1"/>
</dbReference>
<dbReference type="PhylomeDB" id="V7B8F7"/>
<dbReference type="GO" id="GO:0080188">
    <property type="term" value="P:gene silencing by siRNA-directed DNA methylation"/>
    <property type="evidence" value="ECO:0007669"/>
    <property type="project" value="InterPro"/>
</dbReference>
<comment type="subcellular location">
    <subcellularLocation>
        <location evidence="1">Nucleus</location>
    </subcellularLocation>
</comment>
<feature type="region of interest" description="Disordered" evidence="7">
    <location>
        <begin position="78"/>
        <end position="106"/>
    </location>
</feature>
<dbReference type="InterPro" id="IPR000330">
    <property type="entry name" value="SNF2_N"/>
</dbReference>
<feature type="compositionally biased region" description="Acidic residues" evidence="7">
    <location>
        <begin position="166"/>
        <end position="202"/>
    </location>
</feature>
<dbReference type="Gramene" id="ESW12756">
    <property type="protein sequence ID" value="ESW12756"/>
    <property type="gene ID" value="PHAVU_008G139700g"/>
</dbReference>
<dbReference type="Gene3D" id="3.40.50.10810">
    <property type="entry name" value="Tandem AAA-ATPase domain"/>
    <property type="match status" value="1"/>
</dbReference>
<feature type="region of interest" description="Disordered" evidence="7">
    <location>
        <begin position="223"/>
        <end position="249"/>
    </location>
</feature>
<reference evidence="11" key="1">
    <citation type="journal article" date="2014" name="Nat. Genet.">
        <title>A reference genome for common bean and genome-wide analysis of dual domestications.</title>
        <authorList>
            <person name="Schmutz J."/>
            <person name="McClean P.E."/>
            <person name="Mamidi S."/>
            <person name="Wu G.A."/>
            <person name="Cannon S.B."/>
            <person name="Grimwood J."/>
            <person name="Jenkins J."/>
            <person name="Shu S."/>
            <person name="Song Q."/>
            <person name="Chavarro C."/>
            <person name="Torres-Torres M."/>
            <person name="Geffroy V."/>
            <person name="Moghaddam S.M."/>
            <person name="Gao D."/>
            <person name="Abernathy B."/>
            <person name="Barry K."/>
            <person name="Blair M."/>
            <person name="Brick M.A."/>
            <person name="Chovatia M."/>
            <person name="Gepts P."/>
            <person name="Goodstein D.M."/>
            <person name="Gonzales M."/>
            <person name="Hellsten U."/>
            <person name="Hyten D.L."/>
            <person name="Jia G."/>
            <person name="Kelly J.D."/>
            <person name="Kudrna D."/>
            <person name="Lee R."/>
            <person name="Richard M.M."/>
            <person name="Miklas P.N."/>
            <person name="Osorno J.M."/>
            <person name="Rodrigues J."/>
            <person name="Thareau V."/>
            <person name="Urrea C.A."/>
            <person name="Wang M."/>
            <person name="Yu Y."/>
            <person name="Zhang M."/>
            <person name="Wing R.A."/>
            <person name="Cregan P.B."/>
            <person name="Rokhsar D.S."/>
            <person name="Jackson S.A."/>
        </authorList>
    </citation>
    <scope>NUCLEOTIDE SEQUENCE [LARGE SCALE GENOMIC DNA]</scope>
    <source>
        <strain evidence="11">cv. G19833</strain>
    </source>
</reference>
<dbReference type="STRING" id="3885.V7B8F7"/>
<evidence type="ECO:0000256" key="7">
    <source>
        <dbReference type="SAM" id="MobiDB-lite"/>
    </source>
</evidence>
<feature type="region of interest" description="Disordered" evidence="7">
    <location>
        <begin position="451"/>
        <end position="471"/>
    </location>
</feature>
<dbReference type="Pfam" id="PF00271">
    <property type="entry name" value="Helicase_C"/>
    <property type="match status" value="1"/>
</dbReference>
<protein>
    <submittedName>
        <fullName evidence="10">Uncharacterized protein</fullName>
    </submittedName>
</protein>
<dbReference type="SMART" id="SM00490">
    <property type="entry name" value="HELICc"/>
    <property type="match status" value="1"/>
</dbReference>
<feature type="compositionally biased region" description="Basic and acidic residues" evidence="7">
    <location>
        <begin position="780"/>
        <end position="790"/>
    </location>
</feature>
<evidence type="ECO:0000259" key="9">
    <source>
        <dbReference type="PROSITE" id="PS51194"/>
    </source>
</evidence>
<keyword evidence="5" id="KW-0067">ATP-binding</keyword>
<feature type="region of interest" description="Disordered" evidence="7">
    <location>
        <begin position="120"/>
        <end position="203"/>
    </location>
</feature>
<feature type="domain" description="Helicase ATP-binding" evidence="8">
    <location>
        <begin position="652"/>
        <end position="869"/>
    </location>
</feature>
<dbReference type="OMA" id="GAPIACR"/>
<dbReference type="PANTHER" id="PTHR45821:SF5">
    <property type="entry name" value="SNF2 DOMAIN-CONTAINING PROTEIN CLASSY 4"/>
    <property type="match status" value="1"/>
</dbReference>
<evidence type="ECO:0000256" key="4">
    <source>
        <dbReference type="ARBA" id="ARBA00022806"/>
    </source>
</evidence>
<dbReference type="CDD" id="cd18793">
    <property type="entry name" value="SF2_C_SNF"/>
    <property type="match status" value="1"/>
</dbReference>
<dbReference type="PROSITE" id="PS51192">
    <property type="entry name" value="HELICASE_ATP_BIND_1"/>
    <property type="match status" value="1"/>
</dbReference>
<dbReference type="Gene3D" id="3.40.50.300">
    <property type="entry name" value="P-loop containing nucleotide triphosphate hydrolases"/>
    <property type="match status" value="1"/>
</dbReference>
<dbReference type="SMART" id="SM00487">
    <property type="entry name" value="DEXDc"/>
    <property type="match status" value="1"/>
</dbReference>
<dbReference type="GO" id="GO:0005634">
    <property type="term" value="C:nucleus"/>
    <property type="evidence" value="ECO:0007669"/>
    <property type="project" value="UniProtKB-SubCell"/>
</dbReference>
<dbReference type="InterPro" id="IPR014001">
    <property type="entry name" value="Helicase_ATP-bd"/>
</dbReference>
<evidence type="ECO:0000256" key="5">
    <source>
        <dbReference type="ARBA" id="ARBA00022840"/>
    </source>
</evidence>
<sequence>MNRGAPIACRTRNNKRKLFENALLMSRKRKKAREQEAIFSNGVGASVKVEPGSVASLTSSAALAMNCEIVSERGSQRLGEHMGDPIVISDGDDGSEAEEGLRDPESDIFWVKVESKSEEDEGSLVLGDKVGNFGDDDYGREYENPVALSTDEDEDDHGDLLVSSTESEDDETSDEDFLVTNDGDDDGFETEDSTSDDSDGDDGCCCGGDVRGVHRKTVKGMVRKMESDTESSGICKRKGERKGNDQVDEEEQWIGADCTSATSSKSEIYKKEGKHATHKHEAKRVQNVIADFEVCGVHGGNSGCSLPSEVLENMKKSDRGDQSATLQQQIGDSTVVEKSGSKKHINAIDRVNTDVIERKENQHNKGTGLRSVSFSPKNQEKIGDSAKIVMEKDKEGKHKYWFNSNNREKVRVVDDETGDKELHELLRMPSTLKNKCYKFFTECFMGKSNSVKDDSNKLDEKDDDVAEGQTQPLVSRQPIPFHCGFMNEEEPIEKSEQEKELDVLWGEMDMLLRVEEIGTQVNNIGTNEARENEESPASKCKHDTIFNEQIGIYCRWCGWIETEIKYITPPFVDSERYGGRRVASDGGNISKLDRALLNEYDDDLEEIWSHNEGTVWDLIPNIKQSLYPHQQEGFEFIWTNLGGTIDLAKLKTVNPCNEGGCIISHAPGTGKTRLTMVFLQTYLQLFPKCLPVIIAPSNILLTWEDELRKWNLGIPFHNLNSTELSGKEQVINEVDWSGNQRQNKDAIRMVKLCSWYKEKSILLISYNLYEKLAGATSEGDGEKDKNNGKIEKKKHARTREYIESGMGKVLRDYPGLLVLDEGHTPRNQNSYIWKVLSESRTQKRILLSGTPFQNNFLELYNILCLMKPSFPDSIPQELKKFCQSRLMHRRKASKDMSWEPVSSRNPADEKIKQLNLLMNPFVHVHDGSILQKNLPGLRECVLVLKPDTFQQETLESIEYAQNVLNFEHKLALVSVHPSLFLSCSLSKKEESIVDKGKLEKVRLNPYAGVKTKFLIEFIRLCDAVNEKVLVFSQFIDTLNLIKDQLESAFNWTLGMEVLYMYGKLDQKQKQFLINSFNEANSQAKVLLASIKASSEGISLVGASRVVILDVVWNPSVERQAICRAYRLGQKKVVFTYHLLAQGTPECTKYCKQAEKNRLSELVFSNRNAESDKIKRRGVMLEDFEDRVLDLLVQHEKLKEMIGECIIQPKKRDLEILGP</sequence>
<dbReference type="AlphaFoldDB" id="V7B8F7"/>
<dbReference type="InterPro" id="IPR049730">
    <property type="entry name" value="SNF2/RAD54-like_C"/>
</dbReference>
<keyword evidence="3" id="KW-0378">Hydrolase</keyword>
<evidence type="ECO:0000313" key="10">
    <source>
        <dbReference type="EMBL" id="ESW12756.1"/>
    </source>
</evidence>
<dbReference type="Proteomes" id="UP000000226">
    <property type="component" value="Chromosome 8"/>
</dbReference>
<dbReference type="InterPro" id="IPR027417">
    <property type="entry name" value="P-loop_NTPase"/>
</dbReference>
<evidence type="ECO:0000256" key="2">
    <source>
        <dbReference type="ARBA" id="ARBA00022741"/>
    </source>
</evidence>
<evidence type="ECO:0000313" key="11">
    <source>
        <dbReference type="Proteomes" id="UP000000226"/>
    </source>
</evidence>
<evidence type="ECO:0000256" key="6">
    <source>
        <dbReference type="ARBA" id="ARBA00023242"/>
    </source>
</evidence>
<proteinExistence type="predicted"/>
<dbReference type="InterPro" id="IPR044567">
    <property type="entry name" value="CLSY/DRD1"/>
</dbReference>
<gene>
    <name evidence="10" type="ORF">PHAVU_008G139700g</name>
</gene>